<dbReference type="Pfam" id="PF21072">
    <property type="entry name" value="EFR3"/>
    <property type="match status" value="1"/>
</dbReference>
<evidence type="ECO:0000313" key="3">
    <source>
        <dbReference type="EMBL" id="KAL1408729.1"/>
    </source>
</evidence>
<evidence type="ECO:0000256" key="2">
    <source>
        <dbReference type="SAM" id="MobiDB-lite"/>
    </source>
</evidence>
<feature type="region of interest" description="Disordered" evidence="2">
    <location>
        <begin position="973"/>
        <end position="997"/>
    </location>
</feature>
<dbReference type="InterPro" id="IPR049150">
    <property type="entry name" value="EFR3_HEAT-like_rpt"/>
</dbReference>
<dbReference type="Proteomes" id="UP001565368">
    <property type="component" value="Unassembled WGS sequence"/>
</dbReference>
<dbReference type="RefSeq" id="XP_069208673.1">
    <property type="nucleotide sequence ID" value="XM_069354031.1"/>
</dbReference>
<feature type="region of interest" description="Disordered" evidence="2">
    <location>
        <begin position="644"/>
        <end position="664"/>
    </location>
</feature>
<feature type="compositionally biased region" description="Basic and acidic residues" evidence="2">
    <location>
        <begin position="952"/>
        <end position="965"/>
    </location>
</feature>
<dbReference type="SUPFAM" id="SSF48371">
    <property type="entry name" value="ARM repeat"/>
    <property type="match status" value="1"/>
</dbReference>
<feature type="compositionally biased region" description="Polar residues" evidence="2">
    <location>
        <begin position="645"/>
        <end position="658"/>
    </location>
</feature>
<comment type="similarity">
    <text evidence="1">Belongs to the EFR3 family.</text>
</comment>
<gene>
    <name evidence="3" type="primary">EFR3</name>
    <name evidence="3" type="ORF">Q8F55_005542</name>
</gene>
<comment type="caution">
    <text evidence="3">The sequence shown here is derived from an EMBL/GenBank/DDBJ whole genome shotgun (WGS) entry which is preliminary data.</text>
</comment>
<dbReference type="InterPro" id="IPR011989">
    <property type="entry name" value="ARM-like"/>
</dbReference>
<proteinExistence type="inferred from homology"/>
<dbReference type="EMBL" id="JBBXJM010000004">
    <property type="protein sequence ID" value="KAL1408729.1"/>
    <property type="molecule type" value="Genomic_DNA"/>
</dbReference>
<protein>
    <submittedName>
        <fullName evidence="3">Plasma membrane localization protein</fullName>
    </submittedName>
</protein>
<dbReference type="InterPro" id="IPR016024">
    <property type="entry name" value="ARM-type_fold"/>
</dbReference>
<dbReference type="PANTHER" id="PTHR47766:SF1">
    <property type="entry name" value="PROTEIN EFR3"/>
    <property type="match status" value="1"/>
</dbReference>
<feature type="region of interest" description="Disordered" evidence="2">
    <location>
        <begin position="947"/>
        <end position="966"/>
    </location>
</feature>
<organism evidence="3 4">
    <name type="scientific">Vanrija albida</name>
    <dbReference type="NCBI Taxonomy" id="181172"/>
    <lineage>
        <taxon>Eukaryota</taxon>
        <taxon>Fungi</taxon>
        <taxon>Dikarya</taxon>
        <taxon>Basidiomycota</taxon>
        <taxon>Agaricomycotina</taxon>
        <taxon>Tremellomycetes</taxon>
        <taxon>Trichosporonales</taxon>
        <taxon>Trichosporonaceae</taxon>
        <taxon>Vanrija</taxon>
    </lineage>
</organism>
<evidence type="ECO:0000256" key="1">
    <source>
        <dbReference type="ARBA" id="ARBA00010216"/>
    </source>
</evidence>
<dbReference type="InterPro" id="IPR039786">
    <property type="entry name" value="EFR3"/>
</dbReference>
<keyword evidence="4" id="KW-1185">Reference proteome</keyword>
<evidence type="ECO:0000313" key="4">
    <source>
        <dbReference type="Proteomes" id="UP001565368"/>
    </source>
</evidence>
<sequence>MPCLPCMQLNPSVQVLNECYPPPKDLLKSGPEFMPLSQDTSKLTYYATNKPSSLGKIGDELERRTAKEARGSTGGYPKSRASLLISLVILHRLLTECKGDIGKFAGQTMRIISTALDVKVYQKNDTDLEVAARAASCFKAFATFTDGAAIGVDDTLTDEYLGVLSKFAQMATTQHTSEKPDDEEQSRTRLVGLQALSSAAGSEAVFGSNVEFPRQVKIIVPALLTIISEAPLADLKEELSKKSPGGDNVSPFFREFAVRKPINDRRAPSLHEHVPGEKGPGSEDVRSAALRCFHDLVGECQASQANTVIDVCFDFLDKRGWSDVERCCWLAERLTAAMLLQSRFVVPTRLVELLVNLPDDSPPTQKHSSVLAMITTILSSNVSLVGLAVTDILASLLNVIIRRVGVDSRDALLPALVQCVSSLGTHIYYADQINDIVEEIALQILAVPTSNPAQQETLRVLIYCITGVMKAADLGDQAEARVTSPISEKPDKGKAPLLETPAVDTRRGGLGRRNPIAPEVWQETLPLLCEASYPVRAAYVQAFVFYLETEMPRDRKPRPNEPNIMRFCNAVMAALYTLAISSKLGVAEALPTPPDSPHPIEKVTDPNAPSKAVSWNVNVIEPTPNGSVASKANPPAVNIPLANAAGTSGNSGHTTPVSSRKPIRGGRRVSLPLNRLESGANLTSFDNVATPYDYSAILKILDELNTCVPVATLLAAAPMLLALDRDAAAELIRRPGDGRTGAWVLERKRACRETVAVSWRRLAERWGVPSAVELADRAINSLPEPFAVPEWRTPLSQDDVLPPPAEPASFFRDQTEGESQSSSQPILDPAQLVNAFSTSPNVQAATGRDQATIARRFASPWNVELAIKESLERYSSSAPDGELHGNAAEMLMAIPNASYQSLGHPVSRSVDVTDLRDALDGGGGDRGSIVNGSGANSFVSTATDVALGTSPDTKRSKPPKPDTKDILNQIFKDNNKRKAKSSAAPLVPPSADAPINV</sequence>
<accession>A0ABR3Q1X8</accession>
<reference evidence="3 4" key="1">
    <citation type="submission" date="2023-08" db="EMBL/GenBank/DDBJ databases">
        <title>Annotated Genome Sequence of Vanrija albida AlHP1.</title>
        <authorList>
            <person name="Herzog R."/>
        </authorList>
    </citation>
    <scope>NUCLEOTIDE SEQUENCE [LARGE SCALE GENOMIC DNA]</scope>
    <source>
        <strain evidence="3 4">AlHP1</strain>
    </source>
</reference>
<feature type="region of interest" description="Disordered" evidence="2">
    <location>
        <begin position="794"/>
        <end position="825"/>
    </location>
</feature>
<dbReference type="GeneID" id="95986585"/>
<dbReference type="PANTHER" id="PTHR47766">
    <property type="entry name" value="PROTEIN EFR3"/>
    <property type="match status" value="1"/>
</dbReference>
<name>A0ABR3Q1X8_9TREE</name>
<dbReference type="Gene3D" id="1.25.10.10">
    <property type="entry name" value="Leucine-rich Repeat Variant"/>
    <property type="match status" value="1"/>
</dbReference>